<dbReference type="RefSeq" id="WP_089906334.1">
    <property type="nucleotide sequence ID" value="NZ_FOBB01000001.1"/>
</dbReference>
<protein>
    <recommendedName>
        <fullName evidence="3">YD repeat-containing protein</fullName>
    </recommendedName>
</protein>
<organism evidence="1 2">
    <name type="scientific">Chitinophaga rupis</name>
    <dbReference type="NCBI Taxonomy" id="573321"/>
    <lineage>
        <taxon>Bacteria</taxon>
        <taxon>Pseudomonadati</taxon>
        <taxon>Bacteroidota</taxon>
        <taxon>Chitinophagia</taxon>
        <taxon>Chitinophagales</taxon>
        <taxon>Chitinophagaceae</taxon>
        <taxon>Chitinophaga</taxon>
    </lineage>
</organism>
<accession>A0A1H7H849</accession>
<dbReference type="PROSITE" id="PS51257">
    <property type="entry name" value="PROKAR_LIPOPROTEIN"/>
    <property type="match status" value="1"/>
</dbReference>
<dbReference type="STRING" id="573321.SAMN04488505_101248"/>
<reference evidence="1 2" key="1">
    <citation type="submission" date="2016-10" db="EMBL/GenBank/DDBJ databases">
        <authorList>
            <person name="de Groot N.N."/>
        </authorList>
    </citation>
    <scope>NUCLEOTIDE SEQUENCE [LARGE SCALE GENOMIC DNA]</scope>
    <source>
        <strain evidence="1 2">DSM 21039</strain>
    </source>
</reference>
<evidence type="ECO:0000313" key="2">
    <source>
        <dbReference type="Proteomes" id="UP000198984"/>
    </source>
</evidence>
<proteinExistence type="predicted"/>
<dbReference type="AlphaFoldDB" id="A0A1H7H849"/>
<dbReference type="Proteomes" id="UP000198984">
    <property type="component" value="Unassembled WGS sequence"/>
</dbReference>
<evidence type="ECO:0000313" key="1">
    <source>
        <dbReference type="EMBL" id="SEK46419.1"/>
    </source>
</evidence>
<keyword evidence="2" id="KW-1185">Reference proteome</keyword>
<dbReference type="EMBL" id="FOBB01000001">
    <property type="protein sequence ID" value="SEK46419.1"/>
    <property type="molecule type" value="Genomic_DNA"/>
</dbReference>
<sequence>MFNRPYLYLAVITVMAIFSCGKSDNPQPQTPPVDSLNAKFLLPVSHGFYSSTGPVMFSPGGSTMMGLSYLNGRPNVRTGGLLAIATSGGFSYIFSTLVYDTAVYNGNNVTLTTHYHGTNVIMDPNQRNLLLENGRLKRIVKAPDTTYFYYNAKNQPIKTETFSRSVHITRSFVFDNSGNLQSVKSSSTSRYDEQVISQEEETFTGYDNKPNPLKGLWLWDDLYYRTVSANNFSGYTYTQSILQNGQVVGNSHQQSTIPLFYTATGQLDCTR</sequence>
<gene>
    <name evidence="1" type="ORF">SAMN04488505_101248</name>
</gene>
<dbReference type="OrthoDB" id="703951at2"/>
<name>A0A1H7H849_9BACT</name>
<evidence type="ECO:0008006" key="3">
    <source>
        <dbReference type="Google" id="ProtNLM"/>
    </source>
</evidence>